<accession>A0ABV3CDY9</accession>
<organism evidence="1 2">
    <name type="scientific">Streptomyces narbonensis</name>
    <dbReference type="NCBI Taxonomy" id="67333"/>
    <lineage>
        <taxon>Bacteria</taxon>
        <taxon>Bacillati</taxon>
        <taxon>Actinomycetota</taxon>
        <taxon>Actinomycetes</taxon>
        <taxon>Kitasatosporales</taxon>
        <taxon>Streptomycetaceae</taxon>
        <taxon>Streptomyces</taxon>
    </lineage>
</organism>
<dbReference type="Proteomes" id="UP001551329">
    <property type="component" value="Unassembled WGS sequence"/>
</dbReference>
<gene>
    <name evidence="1" type="ORF">AB0A88_23040</name>
</gene>
<proteinExistence type="predicted"/>
<comment type="caution">
    <text evidence="1">The sequence shown here is derived from an EMBL/GenBank/DDBJ whole genome shotgun (WGS) entry which is preliminary data.</text>
</comment>
<keyword evidence="2" id="KW-1185">Reference proteome</keyword>
<protein>
    <submittedName>
        <fullName evidence="1">Uncharacterized protein</fullName>
    </submittedName>
</protein>
<sequence>MHLDPMVFRFTASGPDAETAFKRHATEDGDLPVDPFARRADLSRVSRVTVVRDRSALGPVVAGYFSDSAPSPVPYGAALDEDDAEWLADRLIEDDAPCVRSGDAGALLLNTAGPEPSWLFFGWSTPLG</sequence>
<dbReference type="RefSeq" id="WP_358476315.1">
    <property type="nucleotide sequence ID" value="NZ_JBEZAE010000015.1"/>
</dbReference>
<evidence type="ECO:0000313" key="2">
    <source>
        <dbReference type="Proteomes" id="UP001551329"/>
    </source>
</evidence>
<evidence type="ECO:0000313" key="1">
    <source>
        <dbReference type="EMBL" id="MEU7073003.1"/>
    </source>
</evidence>
<name>A0ABV3CDY9_9ACTN</name>
<reference evidence="1 2" key="1">
    <citation type="submission" date="2024-06" db="EMBL/GenBank/DDBJ databases">
        <title>The Natural Products Discovery Center: Release of the First 8490 Sequenced Strains for Exploring Actinobacteria Biosynthetic Diversity.</title>
        <authorList>
            <person name="Kalkreuter E."/>
            <person name="Kautsar S.A."/>
            <person name="Yang D."/>
            <person name="Bader C.D."/>
            <person name="Teijaro C.N."/>
            <person name="Fluegel L."/>
            <person name="Davis C.M."/>
            <person name="Simpson J.R."/>
            <person name="Lauterbach L."/>
            <person name="Steele A.D."/>
            <person name="Gui C."/>
            <person name="Meng S."/>
            <person name="Li G."/>
            <person name="Viehrig K."/>
            <person name="Ye F."/>
            <person name="Su P."/>
            <person name="Kiefer A.F."/>
            <person name="Nichols A."/>
            <person name="Cepeda A.J."/>
            <person name="Yan W."/>
            <person name="Fan B."/>
            <person name="Jiang Y."/>
            <person name="Adhikari A."/>
            <person name="Zheng C.-J."/>
            <person name="Schuster L."/>
            <person name="Cowan T.M."/>
            <person name="Smanski M.J."/>
            <person name="Chevrette M.G."/>
            <person name="De Carvalho L.P.S."/>
            <person name="Shen B."/>
        </authorList>
    </citation>
    <scope>NUCLEOTIDE SEQUENCE [LARGE SCALE GENOMIC DNA]</scope>
    <source>
        <strain evidence="1 2">NPDC045974</strain>
    </source>
</reference>
<dbReference type="EMBL" id="JBEZAE010000015">
    <property type="protein sequence ID" value="MEU7073003.1"/>
    <property type="molecule type" value="Genomic_DNA"/>
</dbReference>